<evidence type="ECO:0008006" key="3">
    <source>
        <dbReference type="Google" id="ProtNLM"/>
    </source>
</evidence>
<dbReference type="AlphaFoldDB" id="A0A4S8KJI7"/>
<organism evidence="1 2">
    <name type="scientific">Dendrothele bispora (strain CBS 962.96)</name>
    <dbReference type="NCBI Taxonomy" id="1314807"/>
    <lineage>
        <taxon>Eukaryota</taxon>
        <taxon>Fungi</taxon>
        <taxon>Dikarya</taxon>
        <taxon>Basidiomycota</taxon>
        <taxon>Agaricomycotina</taxon>
        <taxon>Agaricomycetes</taxon>
        <taxon>Agaricomycetidae</taxon>
        <taxon>Agaricales</taxon>
        <taxon>Agaricales incertae sedis</taxon>
        <taxon>Dendrothele</taxon>
    </lineage>
</organism>
<feature type="non-terminal residue" evidence="1">
    <location>
        <position position="80"/>
    </location>
</feature>
<gene>
    <name evidence="1" type="ORF">K435DRAFT_909109</name>
</gene>
<dbReference type="InterPro" id="IPR036396">
    <property type="entry name" value="Cyt_P450_sf"/>
</dbReference>
<dbReference type="OrthoDB" id="1055148at2759"/>
<sequence length="80" mass="9129">MFSKLDFEKPWYTFAKWKIYGNCPLVYANMAGQPIIVLSSNKVVKDLLIHRAAKYSDRCKLLVGGYMMGDLALPFTGYTE</sequence>
<dbReference type="GO" id="GO:0004497">
    <property type="term" value="F:monooxygenase activity"/>
    <property type="evidence" value="ECO:0007669"/>
    <property type="project" value="InterPro"/>
</dbReference>
<accession>A0A4S8KJI7</accession>
<dbReference type="Gene3D" id="1.10.630.10">
    <property type="entry name" value="Cytochrome P450"/>
    <property type="match status" value="1"/>
</dbReference>
<reference evidence="1 2" key="1">
    <citation type="journal article" date="2019" name="Nat. Ecol. Evol.">
        <title>Megaphylogeny resolves global patterns of mushroom evolution.</title>
        <authorList>
            <person name="Varga T."/>
            <person name="Krizsan K."/>
            <person name="Foldi C."/>
            <person name="Dima B."/>
            <person name="Sanchez-Garcia M."/>
            <person name="Sanchez-Ramirez S."/>
            <person name="Szollosi G.J."/>
            <person name="Szarkandi J.G."/>
            <person name="Papp V."/>
            <person name="Albert L."/>
            <person name="Andreopoulos W."/>
            <person name="Angelini C."/>
            <person name="Antonin V."/>
            <person name="Barry K.W."/>
            <person name="Bougher N.L."/>
            <person name="Buchanan P."/>
            <person name="Buyck B."/>
            <person name="Bense V."/>
            <person name="Catcheside P."/>
            <person name="Chovatia M."/>
            <person name="Cooper J."/>
            <person name="Damon W."/>
            <person name="Desjardin D."/>
            <person name="Finy P."/>
            <person name="Geml J."/>
            <person name="Haridas S."/>
            <person name="Hughes K."/>
            <person name="Justo A."/>
            <person name="Karasinski D."/>
            <person name="Kautmanova I."/>
            <person name="Kiss B."/>
            <person name="Kocsube S."/>
            <person name="Kotiranta H."/>
            <person name="LaButti K.M."/>
            <person name="Lechner B.E."/>
            <person name="Liimatainen K."/>
            <person name="Lipzen A."/>
            <person name="Lukacs Z."/>
            <person name="Mihaltcheva S."/>
            <person name="Morgado L.N."/>
            <person name="Niskanen T."/>
            <person name="Noordeloos M.E."/>
            <person name="Ohm R.A."/>
            <person name="Ortiz-Santana B."/>
            <person name="Ovrebo C."/>
            <person name="Racz N."/>
            <person name="Riley R."/>
            <person name="Savchenko A."/>
            <person name="Shiryaev A."/>
            <person name="Soop K."/>
            <person name="Spirin V."/>
            <person name="Szebenyi C."/>
            <person name="Tomsovsky M."/>
            <person name="Tulloss R.E."/>
            <person name="Uehling J."/>
            <person name="Grigoriev I.V."/>
            <person name="Vagvolgyi C."/>
            <person name="Papp T."/>
            <person name="Martin F.M."/>
            <person name="Miettinen O."/>
            <person name="Hibbett D.S."/>
            <person name="Nagy L.G."/>
        </authorList>
    </citation>
    <scope>NUCLEOTIDE SEQUENCE [LARGE SCALE GENOMIC DNA]</scope>
    <source>
        <strain evidence="1 2">CBS 962.96</strain>
    </source>
</reference>
<dbReference type="GO" id="GO:0020037">
    <property type="term" value="F:heme binding"/>
    <property type="evidence" value="ECO:0007669"/>
    <property type="project" value="InterPro"/>
</dbReference>
<dbReference type="GO" id="GO:0005506">
    <property type="term" value="F:iron ion binding"/>
    <property type="evidence" value="ECO:0007669"/>
    <property type="project" value="InterPro"/>
</dbReference>
<protein>
    <recommendedName>
        <fullName evidence="3">Cytochrome P450</fullName>
    </recommendedName>
</protein>
<proteinExistence type="predicted"/>
<dbReference type="GO" id="GO:0016705">
    <property type="term" value="F:oxidoreductase activity, acting on paired donors, with incorporation or reduction of molecular oxygen"/>
    <property type="evidence" value="ECO:0007669"/>
    <property type="project" value="InterPro"/>
</dbReference>
<dbReference type="Proteomes" id="UP000297245">
    <property type="component" value="Unassembled WGS sequence"/>
</dbReference>
<dbReference type="EMBL" id="ML181789">
    <property type="protein sequence ID" value="THU75617.1"/>
    <property type="molecule type" value="Genomic_DNA"/>
</dbReference>
<evidence type="ECO:0000313" key="1">
    <source>
        <dbReference type="EMBL" id="THU75617.1"/>
    </source>
</evidence>
<evidence type="ECO:0000313" key="2">
    <source>
        <dbReference type="Proteomes" id="UP000297245"/>
    </source>
</evidence>
<keyword evidence="2" id="KW-1185">Reference proteome</keyword>
<name>A0A4S8KJI7_DENBC</name>
<dbReference type="SUPFAM" id="SSF48264">
    <property type="entry name" value="Cytochrome P450"/>
    <property type="match status" value="1"/>
</dbReference>